<dbReference type="OrthoDB" id="1797739at2"/>
<accession>A0A2Y9B9D4</accession>
<proteinExistence type="predicted"/>
<gene>
    <name evidence="1" type="ORF">A8806_102128</name>
</gene>
<dbReference type="Proteomes" id="UP000245845">
    <property type="component" value="Unassembled WGS sequence"/>
</dbReference>
<evidence type="ECO:0000313" key="2">
    <source>
        <dbReference type="Proteomes" id="UP000245845"/>
    </source>
</evidence>
<dbReference type="InterPro" id="IPR029039">
    <property type="entry name" value="Flavoprotein-like_sf"/>
</dbReference>
<comment type="caution">
    <text evidence="1">The sequence shown here is derived from an EMBL/GenBank/DDBJ whole genome shotgun (WGS) entry which is preliminary data.</text>
</comment>
<keyword evidence="2" id="KW-1185">Reference proteome</keyword>
<protein>
    <submittedName>
        <fullName evidence="1">Flavodoxin-like protein</fullName>
    </submittedName>
</protein>
<evidence type="ECO:0000313" key="1">
    <source>
        <dbReference type="EMBL" id="PWJ31272.1"/>
    </source>
</evidence>
<dbReference type="RefSeq" id="WP_109729993.1">
    <property type="nucleotide sequence ID" value="NZ_BAAACK010000006.1"/>
</dbReference>
<reference evidence="1 2" key="1">
    <citation type="submission" date="2018-05" db="EMBL/GenBank/DDBJ databases">
        <title>The Hungate 1000. A catalogue of reference genomes from the rumen microbiome.</title>
        <authorList>
            <person name="Kelly W."/>
        </authorList>
    </citation>
    <scope>NUCLEOTIDE SEQUENCE [LARGE SCALE GENOMIC DNA]</scope>
    <source>
        <strain evidence="1 2">NLAE-zl-C242</strain>
    </source>
</reference>
<dbReference type="AlphaFoldDB" id="A0A2Y9B9D4"/>
<dbReference type="EMBL" id="QGDL01000002">
    <property type="protein sequence ID" value="PWJ31272.1"/>
    <property type="molecule type" value="Genomic_DNA"/>
</dbReference>
<sequence>MSTLIINGSPRGKNGNTEIFIRQFLSGAGEEYPVRYAVKEDPETLAEMLRQYDTLLIFMPLYVHAMPGIVMKLFEQMRPCGEGQKIGFVVQAGFIEGAQARFLVRYLDQFAGRLGYENLGTVTNGDAAGTSMLPEFMNRKRFKHLNALGAGFAGKGQFDREAAALLAGIYELTPQKVKMLEAMNKIGVSHIMWKKFWRDNGQLEHGLDRPFQPDSFG</sequence>
<dbReference type="Gene3D" id="3.40.50.360">
    <property type="match status" value="1"/>
</dbReference>
<dbReference type="SUPFAM" id="SSF52218">
    <property type="entry name" value="Flavoproteins"/>
    <property type="match status" value="1"/>
</dbReference>
<organism evidence="1 2">
    <name type="scientific">Faecalicatena orotica</name>
    <dbReference type="NCBI Taxonomy" id="1544"/>
    <lineage>
        <taxon>Bacteria</taxon>
        <taxon>Bacillati</taxon>
        <taxon>Bacillota</taxon>
        <taxon>Clostridia</taxon>
        <taxon>Lachnospirales</taxon>
        <taxon>Lachnospiraceae</taxon>
        <taxon>Faecalicatena</taxon>
    </lineage>
</organism>
<name>A0A2Y9B9D4_9FIRM</name>